<dbReference type="RefSeq" id="WP_377385501.1">
    <property type="nucleotide sequence ID" value="NZ_JBHUIX010000001.1"/>
</dbReference>
<reference evidence="5" key="1">
    <citation type="journal article" date="2019" name="Int. J. Syst. Evol. Microbiol.">
        <title>The Global Catalogue of Microorganisms (GCM) 10K type strain sequencing project: providing services to taxonomists for standard genome sequencing and annotation.</title>
        <authorList>
            <consortium name="The Broad Institute Genomics Platform"/>
            <consortium name="The Broad Institute Genome Sequencing Center for Infectious Disease"/>
            <person name="Wu L."/>
            <person name="Ma J."/>
        </authorList>
    </citation>
    <scope>NUCLEOTIDE SEQUENCE [LARGE SCALE GENOMIC DNA]</scope>
    <source>
        <strain evidence="5">CCUG 55131</strain>
    </source>
</reference>
<accession>A0ABW5A422</accession>
<proteinExistence type="predicted"/>
<dbReference type="InterPro" id="IPR016181">
    <property type="entry name" value="Acyl_CoA_acyltransferase"/>
</dbReference>
<evidence type="ECO:0000259" key="3">
    <source>
        <dbReference type="PROSITE" id="PS51186"/>
    </source>
</evidence>
<keyword evidence="5" id="KW-1185">Reference proteome</keyword>
<dbReference type="SUPFAM" id="SSF55729">
    <property type="entry name" value="Acyl-CoA N-acyltransferases (Nat)"/>
    <property type="match status" value="1"/>
</dbReference>
<organism evidence="4 5">
    <name type="scientific">Rhodobacter lacus</name>
    <dbReference type="NCBI Taxonomy" id="1641972"/>
    <lineage>
        <taxon>Bacteria</taxon>
        <taxon>Pseudomonadati</taxon>
        <taxon>Pseudomonadota</taxon>
        <taxon>Alphaproteobacteria</taxon>
        <taxon>Rhodobacterales</taxon>
        <taxon>Rhodobacter group</taxon>
        <taxon>Rhodobacter</taxon>
    </lineage>
</organism>
<dbReference type="CDD" id="cd04301">
    <property type="entry name" value="NAT_SF"/>
    <property type="match status" value="1"/>
</dbReference>
<protein>
    <submittedName>
        <fullName evidence="4">GNAT family N-acetyltransferase</fullName>
        <ecNumber evidence="4">2.3.-.-</ecNumber>
    </submittedName>
</protein>
<dbReference type="GO" id="GO:0016746">
    <property type="term" value="F:acyltransferase activity"/>
    <property type="evidence" value="ECO:0007669"/>
    <property type="project" value="UniProtKB-KW"/>
</dbReference>
<dbReference type="Gene3D" id="3.40.630.30">
    <property type="match status" value="1"/>
</dbReference>
<keyword evidence="2 4" id="KW-0012">Acyltransferase</keyword>
<dbReference type="InterPro" id="IPR000182">
    <property type="entry name" value="GNAT_dom"/>
</dbReference>
<evidence type="ECO:0000256" key="2">
    <source>
        <dbReference type="ARBA" id="ARBA00023315"/>
    </source>
</evidence>
<dbReference type="PROSITE" id="PS51186">
    <property type="entry name" value="GNAT"/>
    <property type="match status" value="1"/>
</dbReference>
<name>A0ABW5A422_9RHOB</name>
<evidence type="ECO:0000313" key="5">
    <source>
        <dbReference type="Proteomes" id="UP001597413"/>
    </source>
</evidence>
<dbReference type="EMBL" id="JBHUIX010000001">
    <property type="protein sequence ID" value="MFD2172539.1"/>
    <property type="molecule type" value="Genomic_DNA"/>
</dbReference>
<keyword evidence="1 4" id="KW-0808">Transferase</keyword>
<dbReference type="Proteomes" id="UP001597413">
    <property type="component" value="Unassembled WGS sequence"/>
</dbReference>
<dbReference type="EC" id="2.3.-.-" evidence="4"/>
<evidence type="ECO:0000256" key="1">
    <source>
        <dbReference type="ARBA" id="ARBA00022679"/>
    </source>
</evidence>
<sequence>MIRSATLADVPAILAFWNPVIAETTITFSPTLHSTESLGALITERQAAGRAFLVGEVAGTIAGFVSYDQFRKGLGYAAAMEHTIILAPAARGQGLGRALITAMEDHARGQGAHLMVGGISGENAAGLAFHRAVGYAEAGRVAQAGRKFERFIDLVLMQKLL</sequence>
<dbReference type="Pfam" id="PF00583">
    <property type="entry name" value="Acetyltransf_1"/>
    <property type="match status" value="1"/>
</dbReference>
<comment type="caution">
    <text evidence="4">The sequence shown here is derived from an EMBL/GenBank/DDBJ whole genome shotgun (WGS) entry which is preliminary data.</text>
</comment>
<gene>
    <name evidence="4" type="ORF">ACFSM0_00390</name>
</gene>
<dbReference type="PANTHER" id="PTHR43072:SF23">
    <property type="entry name" value="UPF0039 PROTEIN C11D3.02C"/>
    <property type="match status" value="1"/>
</dbReference>
<feature type="domain" description="N-acetyltransferase" evidence="3">
    <location>
        <begin position="1"/>
        <end position="161"/>
    </location>
</feature>
<evidence type="ECO:0000313" key="4">
    <source>
        <dbReference type="EMBL" id="MFD2172539.1"/>
    </source>
</evidence>
<dbReference type="PANTHER" id="PTHR43072">
    <property type="entry name" value="N-ACETYLTRANSFERASE"/>
    <property type="match status" value="1"/>
</dbReference>